<proteinExistence type="predicted"/>
<evidence type="ECO:0000313" key="1">
    <source>
        <dbReference type="EMBL" id="KAL3062422.1"/>
    </source>
</evidence>
<dbReference type="Proteomes" id="UP001619887">
    <property type="component" value="Unassembled WGS sequence"/>
</dbReference>
<accession>A0ABD2H7M0</accession>
<keyword evidence="2" id="KW-1185">Reference proteome</keyword>
<gene>
    <name evidence="1" type="ORF">OYC64_002268</name>
</gene>
<organism evidence="1 2">
    <name type="scientific">Pagothenia borchgrevinki</name>
    <name type="common">Bald rockcod</name>
    <name type="synonym">Trematomus borchgrevinki</name>
    <dbReference type="NCBI Taxonomy" id="8213"/>
    <lineage>
        <taxon>Eukaryota</taxon>
        <taxon>Metazoa</taxon>
        <taxon>Chordata</taxon>
        <taxon>Craniata</taxon>
        <taxon>Vertebrata</taxon>
        <taxon>Euteleostomi</taxon>
        <taxon>Actinopterygii</taxon>
        <taxon>Neopterygii</taxon>
        <taxon>Teleostei</taxon>
        <taxon>Neoteleostei</taxon>
        <taxon>Acanthomorphata</taxon>
        <taxon>Eupercaria</taxon>
        <taxon>Perciformes</taxon>
        <taxon>Notothenioidei</taxon>
        <taxon>Nototheniidae</taxon>
        <taxon>Pagothenia</taxon>
    </lineage>
</organism>
<evidence type="ECO:0000313" key="2">
    <source>
        <dbReference type="Proteomes" id="UP001619887"/>
    </source>
</evidence>
<dbReference type="AlphaFoldDB" id="A0ABD2H7M0"/>
<reference evidence="1 2" key="2">
    <citation type="journal article" date="2024" name="G3 (Bethesda)">
        <title>The genome of the cryopelagic Antarctic bald notothen, Trematomus borchgrevinki.</title>
        <authorList>
            <person name="Rayamajhi N."/>
            <person name="Rivera-Colon A.G."/>
            <person name="Minhas B.F."/>
            <person name="Cheng C.C."/>
            <person name="Catchen J.M."/>
        </authorList>
    </citation>
    <scope>NUCLEOTIDE SEQUENCE [LARGE SCALE GENOMIC DNA]</scope>
    <source>
        <strain evidence="1">AGRC-2024</strain>
    </source>
</reference>
<reference evidence="1 2" key="1">
    <citation type="journal article" date="2022" name="G3 (Bethesda)">
        <title>Evaluating Illumina-, Nanopore-, and PacBio-based genome assembly strategies with the bald notothen, Trematomus borchgrevinki.</title>
        <authorList>
            <person name="Rayamajhi N."/>
            <person name="Cheng C.C."/>
            <person name="Catchen J.M."/>
        </authorList>
    </citation>
    <scope>NUCLEOTIDE SEQUENCE [LARGE SCALE GENOMIC DNA]</scope>
    <source>
        <strain evidence="1">AGRC-2024</strain>
    </source>
</reference>
<sequence>MPRSVCPGADDSLENVRRFLHAPLLWIGAEQEWHLGDKIRMKERPLELRHASSSEIIGVINIPVPAEQLQLLQPG</sequence>
<name>A0ABD2H7M0_PAGBO</name>
<comment type="caution">
    <text evidence="1">The sequence shown here is derived from an EMBL/GenBank/DDBJ whole genome shotgun (WGS) entry which is preliminary data.</text>
</comment>
<dbReference type="EMBL" id="JBIYXZ010002071">
    <property type="protein sequence ID" value="KAL3062422.1"/>
    <property type="molecule type" value="Genomic_DNA"/>
</dbReference>
<protein>
    <submittedName>
        <fullName evidence="1">Uncharacterized protein</fullName>
    </submittedName>
</protein>